<keyword evidence="1" id="KW-0507">mRNA processing</keyword>
<dbReference type="GO" id="GO:0016556">
    <property type="term" value="P:mRNA modification"/>
    <property type="evidence" value="ECO:0007669"/>
    <property type="project" value="UniProtKB-UniRule"/>
</dbReference>
<dbReference type="PANTHER" id="PTHR16121">
    <property type="entry name" value="CAP-SPECIFIC MRNA (NUCLEOSIDE-2'-O-)-METHYLTRANSFERASE 1-RELATED"/>
    <property type="match status" value="1"/>
</dbReference>
<accession>A0A1J1HI31</accession>
<comment type="catalytic activity">
    <reaction evidence="1">
        <text>a 5'-end (N(7)-methyl 5'-triphosphoguanosine)-ribonucleoside in mRNA + S-adenosyl-L-methionine = a 5'-end (N(7)-methyl 5'-triphosphoguanosine)-(2'-O-methyl-ribonucleoside) in mRNA + S-adenosyl-L-homocysteine + H(+)</text>
        <dbReference type="Rhea" id="RHEA:67020"/>
        <dbReference type="Rhea" id="RHEA-COMP:17167"/>
        <dbReference type="Rhea" id="RHEA-COMP:17168"/>
        <dbReference type="ChEBI" id="CHEBI:15378"/>
        <dbReference type="ChEBI" id="CHEBI:57856"/>
        <dbReference type="ChEBI" id="CHEBI:59789"/>
        <dbReference type="ChEBI" id="CHEBI:156461"/>
        <dbReference type="ChEBI" id="CHEBI:167609"/>
        <dbReference type="EC" id="2.1.1.57"/>
    </reaction>
</comment>
<reference evidence="4 5" key="1">
    <citation type="submission" date="2015-04" db="EMBL/GenBank/DDBJ databases">
        <authorList>
            <person name="Syromyatnikov M.Y."/>
            <person name="Popov V.N."/>
        </authorList>
    </citation>
    <scope>NUCLEOTIDE SEQUENCE [LARGE SCALE GENOMIC DNA]</scope>
</reference>
<dbReference type="GO" id="GO:0004483">
    <property type="term" value="F:methyltransferase cap1 activity"/>
    <property type="evidence" value="ECO:0007669"/>
    <property type="project" value="UniProtKB-UniRule"/>
</dbReference>
<dbReference type="GO" id="GO:0032259">
    <property type="term" value="P:methylation"/>
    <property type="evidence" value="ECO:0007669"/>
    <property type="project" value="UniProtKB-KW"/>
</dbReference>
<evidence type="ECO:0000256" key="1">
    <source>
        <dbReference type="RuleBase" id="RU368012"/>
    </source>
</evidence>
<dbReference type="PANTHER" id="PTHR16121:SF0">
    <property type="entry name" value="CAP-SPECIFIC MRNA (NUCLEOSIDE-2'-O-)-METHYLTRANSFERASE 1"/>
    <property type="match status" value="1"/>
</dbReference>
<gene>
    <name evidence="4" type="ORF">CLUMA_CG001486</name>
</gene>
<dbReference type="OrthoDB" id="8031268at2759"/>
<feature type="compositionally biased region" description="Polar residues" evidence="2">
    <location>
        <begin position="44"/>
        <end position="70"/>
    </location>
</feature>
<dbReference type="GO" id="GO:0005737">
    <property type="term" value="C:cytoplasm"/>
    <property type="evidence" value="ECO:0007669"/>
    <property type="project" value="TreeGrafter"/>
</dbReference>
<sequence>MYSQIISCLPVMRSNQNFAGNLQSQPSYTSSEDEGHKFKRLDSTASYTSEDESAVQNTSQSFMTQQSHDSVISYYNPASTDDEDQQQQQTSKYMSNENVKRTYSHTSDEADEPVSSKRQKLLSESTESPYPSDTEQPQRDGNNGQSMTSYDTALYSGPSMRMMEKMGYRKDAGLGRLGQGRVEPVEASQQRGRRGLGLRLDDLDKAAVKWDPAIEDISIPERVEWLVNHEPDESLLELSTELPTWIRRGPKKNTIDNETLFCDENILKRVLESKSVFDN</sequence>
<evidence type="ECO:0000313" key="4">
    <source>
        <dbReference type="EMBL" id="CRK87695.1"/>
    </source>
</evidence>
<dbReference type="PROSITE" id="PS50174">
    <property type="entry name" value="G_PATCH"/>
    <property type="match status" value="1"/>
</dbReference>
<dbReference type="InterPro" id="IPR050851">
    <property type="entry name" value="mRNA_Cap_2O-Ribose_MeTrfase"/>
</dbReference>
<dbReference type="GO" id="GO:0006370">
    <property type="term" value="P:7-methylguanosine mRNA capping"/>
    <property type="evidence" value="ECO:0007669"/>
    <property type="project" value="UniProtKB-UniRule"/>
</dbReference>
<dbReference type="GO" id="GO:0005634">
    <property type="term" value="C:nucleus"/>
    <property type="evidence" value="ECO:0007669"/>
    <property type="project" value="UniProtKB-SubCell"/>
</dbReference>
<dbReference type="EMBL" id="CVRI01000004">
    <property type="protein sequence ID" value="CRK87695.1"/>
    <property type="molecule type" value="Genomic_DNA"/>
</dbReference>
<proteinExistence type="predicted"/>
<evidence type="ECO:0000259" key="3">
    <source>
        <dbReference type="PROSITE" id="PS50174"/>
    </source>
</evidence>
<keyword evidence="1" id="KW-0539">Nucleus</keyword>
<keyword evidence="1" id="KW-0808">Transferase</keyword>
<feature type="compositionally biased region" description="Polar residues" evidence="2">
    <location>
        <begin position="122"/>
        <end position="151"/>
    </location>
</feature>
<evidence type="ECO:0000256" key="2">
    <source>
        <dbReference type="SAM" id="MobiDB-lite"/>
    </source>
</evidence>
<protein>
    <recommendedName>
        <fullName evidence="1">Cap-specific mRNA (nucleoside-2'-O-)-methyltransferase 1</fullName>
        <ecNumber evidence="1">2.1.1.57</ecNumber>
    </recommendedName>
    <alternativeName>
        <fullName evidence="1">Cap1 2'O-ribose methyltransferase 1</fullName>
    </alternativeName>
</protein>
<dbReference type="Pfam" id="PF01585">
    <property type="entry name" value="G-patch"/>
    <property type="match status" value="1"/>
</dbReference>
<organism evidence="4 5">
    <name type="scientific">Clunio marinus</name>
    <dbReference type="NCBI Taxonomy" id="568069"/>
    <lineage>
        <taxon>Eukaryota</taxon>
        <taxon>Metazoa</taxon>
        <taxon>Ecdysozoa</taxon>
        <taxon>Arthropoda</taxon>
        <taxon>Hexapoda</taxon>
        <taxon>Insecta</taxon>
        <taxon>Pterygota</taxon>
        <taxon>Neoptera</taxon>
        <taxon>Endopterygota</taxon>
        <taxon>Diptera</taxon>
        <taxon>Nematocera</taxon>
        <taxon>Chironomoidea</taxon>
        <taxon>Chironomidae</taxon>
        <taxon>Clunio</taxon>
    </lineage>
</organism>
<dbReference type="Gene3D" id="3.40.50.12760">
    <property type="match status" value="1"/>
</dbReference>
<comment type="function">
    <text evidence="1">S-adenosyl-L-methionine-dependent methyltransferase that mediates RNA cap1 2'-O-ribose methylation to the 5'-cap structure of RNAs. Methylates the ribose of the first nucleotide of a m(7)GpppG-capped mRNA to produce m(7)GpppNmp (cap1).</text>
</comment>
<dbReference type="EC" id="2.1.1.57" evidence="1"/>
<dbReference type="AlphaFoldDB" id="A0A1J1HI31"/>
<keyword evidence="1" id="KW-0489">Methyltransferase</keyword>
<feature type="domain" description="G-patch" evidence="3">
    <location>
        <begin position="155"/>
        <end position="201"/>
    </location>
</feature>
<dbReference type="Proteomes" id="UP000183832">
    <property type="component" value="Unassembled WGS sequence"/>
</dbReference>
<comment type="subcellular location">
    <subcellularLocation>
        <location evidence="1">Nucleus</location>
    </subcellularLocation>
</comment>
<feature type="region of interest" description="Disordered" evidence="2">
    <location>
        <begin position="44"/>
        <end position="153"/>
    </location>
</feature>
<dbReference type="STRING" id="568069.A0A1J1HI31"/>
<keyword evidence="1" id="KW-0949">S-adenosyl-L-methionine</keyword>
<keyword evidence="1" id="KW-0506">mRNA capping</keyword>
<dbReference type="SMART" id="SM00443">
    <property type="entry name" value="G_patch"/>
    <property type="match status" value="1"/>
</dbReference>
<keyword evidence="5" id="KW-1185">Reference proteome</keyword>
<dbReference type="InterPro" id="IPR000467">
    <property type="entry name" value="G_patch_dom"/>
</dbReference>
<name>A0A1J1HI31_9DIPT</name>
<dbReference type="GO" id="GO:0003676">
    <property type="term" value="F:nucleic acid binding"/>
    <property type="evidence" value="ECO:0007669"/>
    <property type="project" value="UniProtKB-UniRule"/>
</dbReference>
<evidence type="ECO:0000313" key="5">
    <source>
        <dbReference type="Proteomes" id="UP000183832"/>
    </source>
</evidence>